<proteinExistence type="predicted"/>
<dbReference type="GO" id="GO:0004342">
    <property type="term" value="F:glucosamine-6-phosphate deaminase activity"/>
    <property type="evidence" value="ECO:0007669"/>
    <property type="project" value="InterPro"/>
</dbReference>
<evidence type="ECO:0000259" key="3">
    <source>
        <dbReference type="Pfam" id="PF01182"/>
    </source>
</evidence>
<evidence type="ECO:0000313" key="4">
    <source>
        <dbReference type="EMBL" id="GGD86986.1"/>
    </source>
</evidence>
<reference evidence="4" key="1">
    <citation type="journal article" date="2014" name="Int. J. Syst. Evol. Microbiol.">
        <title>Complete genome sequence of Corynebacterium casei LMG S-19264T (=DSM 44701T), isolated from a smear-ripened cheese.</title>
        <authorList>
            <consortium name="US DOE Joint Genome Institute (JGI-PGF)"/>
            <person name="Walter F."/>
            <person name="Albersmeier A."/>
            <person name="Kalinowski J."/>
            <person name="Ruckert C."/>
        </authorList>
    </citation>
    <scope>NUCLEOTIDE SEQUENCE</scope>
    <source>
        <strain evidence="4">CGMCC 1.15178</strain>
    </source>
</reference>
<dbReference type="EMBL" id="BMHP01000004">
    <property type="protein sequence ID" value="GGD86986.1"/>
    <property type="molecule type" value="Genomic_DNA"/>
</dbReference>
<reference evidence="4" key="2">
    <citation type="submission" date="2020-09" db="EMBL/GenBank/DDBJ databases">
        <authorList>
            <person name="Sun Q."/>
            <person name="Zhou Y."/>
        </authorList>
    </citation>
    <scope>NUCLEOTIDE SEQUENCE</scope>
    <source>
        <strain evidence="4">CGMCC 1.15178</strain>
    </source>
</reference>
<dbReference type="GO" id="GO:0005737">
    <property type="term" value="C:cytoplasm"/>
    <property type="evidence" value="ECO:0007669"/>
    <property type="project" value="TreeGrafter"/>
</dbReference>
<comment type="caution">
    <text evidence="4">The sequence shown here is derived from an EMBL/GenBank/DDBJ whole genome shotgun (WGS) entry which is preliminary data.</text>
</comment>
<gene>
    <name evidence="4" type="primary">gamA</name>
    <name evidence="4" type="ORF">GCM10010911_51780</name>
</gene>
<dbReference type="Gene3D" id="3.40.50.1360">
    <property type="match status" value="1"/>
</dbReference>
<dbReference type="AlphaFoldDB" id="A0A917DZB8"/>
<keyword evidence="1" id="KW-0378">Hydrolase</keyword>
<name>A0A917DZB8_9BACL</name>
<dbReference type="GO" id="GO:0019262">
    <property type="term" value="P:N-acetylneuraminate catabolic process"/>
    <property type="evidence" value="ECO:0007669"/>
    <property type="project" value="TreeGrafter"/>
</dbReference>
<dbReference type="GO" id="GO:0042802">
    <property type="term" value="F:identical protein binding"/>
    <property type="evidence" value="ECO:0007669"/>
    <property type="project" value="TreeGrafter"/>
</dbReference>
<feature type="domain" description="Glucosamine/galactosamine-6-phosphate isomerase" evidence="3">
    <location>
        <begin position="13"/>
        <end position="228"/>
    </location>
</feature>
<dbReference type="GO" id="GO:0006046">
    <property type="term" value="P:N-acetylglucosamine catabolic process"/>
    <property type="evidence" value="ECO:0007669"/>
    <property type="project" value="TreeGrafter"/>
</dbReference>
<evidence type="ECO:0000313" key="5">
    <source>
        <dbReference type="Proteomes" id="UP000612456"/>
    </source>
</evidence>
<evidence type="ECO:0000256" key="2">
    <source>
        <dbReference type="ARBA" id="ARBA00023277"/>
    </source>
</evidence>
<dbReference type="Pfam" id="PF01182">
    <property type="entry name" value="Glucosamine_iso"/>
    <property type="match status" value="1"/>
</dbReference>
<dbReference type="GO" id="GO:0006043">
    <property type="term" value="P:glucosamine catabolic process"/>
    <property type="evidence" value="ECO:0007669"/>
    <property type="project" value="TreeGrafter"/>
</dbReference>
<dbReference type="CDD" id="cd01399">
    <property type="entry name" value="GlcN6P_deaminase"/>
    <property type="match status" value="1"/>
</dbReference>
<dbReference type="InterPro" id="IPR006148">
    <property type="entry name" value="Glc/Gal-6P_isomerase"/>
</dbReference>
<dbReference type="GO" id="GO:0005975">
    <property type="term" value="P:carbohydrate metabolic process"/>
    <property type="evidence" value="ECO:0007669"/>
    <property type="project" value="InterPro"/>
</dbReference>
<organism evidence="4 5">
    <name type="scientific">Paenibacillus nasutitermitis</name>
    <dbReference type="NCBI Taxonomy" id="1652958"/>
    <lineage>
        <taxon>Bacteria</taxon>
        <taxon>Bacillati</taxon>
        <taxon>Bacillota</taxon>
        <taxon>Bacilli</taxon>
        <taxon>Bacillales</taxon>
        <taxon>Paenibacillaceae</taxon>
        <taxon>Paenibacillus</taxon>
    </lineage>
</organism>
<dbReference type="PANTHER" id="PTHR11280:SF5">
    <property type="entry name" value="GLUCOSAMINE-6-PHOSPHATE ISOMERASE"/>
    <property type="match status" value="1"/>
</dbReference>
<keyword evidence="5" id="KW-1185">Reference proteome</keyword>
<dbReference type="PANTHER" id="PTHR11280">
    <property type="entry name" value="GLUCOSAMINE-6-PHOSPHATE ISOMERASE"/>
    <property type="match status" value="1"/>
</dbReference>
<dbReference type="SUPFAM" id="SSF100950">
    <property type="entry name" value="NagB/RpiA/CoA transferase-like"/>
    <property type="match status" value="1"/>
</dbReference>
<accession>A0A917DZB8</accession>
<dbReference type="InterPro" id="IPR004547">
    <property type="entry name" value="Glucosamine6P_isomerase"/>
</dbReference>
<dbReference type="InterPro" id="IPR037171">
    <property type="entry name" value="NagB/RpiA_transferase-like"/>
</dbReference>
<sequence>MHMKLIIVDGYEEMSDAAADIVASVIADKPSAALGLTTGNTPMGLYKRLCARYREGRLPLQDIRVFSTEEYLGVPPDDRRSLYAWLKRELLEPCGIGQDRVFRMSGEDPEPQLACERFDRLLQTSGGMDLIVEGIGRNGHIGFNEPGSLPATRSRIVALTNETLDHNYEYWSDAVPQYGMTIGMANILSAKRILLMASGSAKAESLLKALHGPVTSAVPASFLQEAGNLTVLADKEAAKLLVSSERQG</sequence>
<dbReference type="Proteomes" id="UP000612456">
    <property type="component" value="Unassembled WGS sequence"/>
</dbReference>
<evidence type="ECO:0000256" key="1">
    <source>
        <dbReference type="ARBA" id="ARBA00022801"/>
    </source>
</evidence>
<protein>
    <submittedName>
        <fullName evidence="4">Glucosamine-6-phosphate deaminase 2</fullName>
    </submittedName>
</protein>
<keyword evidence="2" id="KW-0119">Carbohydrate metabolism</keyword>